<comment type="caution">
    <text evidence="1">The sequence shown here is derived from an EMBL/GenBank/DDBJ whole genome shotgun (WGS) entry which is preliminary data.</text>
</comment>
<dbReference type="AlphaFoldDB" id="E4KP22"/>
<reference evidence="1 2" key="1">
    <citation type="submission" date="2010-10" db="EMBL/GenBank/DDBJ databases">
        <authorList>
            <person name="Durkin A.S."/>
            <person name="Madupu R."/>
            <person name="Torralba M."/>
            <person name="Gillis M."/>
            <person name="Methe B."/>
            <person name="Sutton G."/>
            <person name="Nelson K.E."/>
        </authorList>
    </citation>
    <scope>NUCLEOTIDE SEQUENCE [LARGE SCALE GENOMIC DNA]</scope>
    <source>
        <strain evidence="1 2">ACS-139-V-Col8</strain>
    </source>
</reference>
<dbReference type="SUPFAM" id="SSF160800">
    <property type="entry name" value="Lp2179-like"/>
    <property type="match status" value="1"/>
</dbReference>
<dbReference type="RefSeq" id="WP_006418274.1">
    <property type="nucleotide sequence ID" value="NZ_AENN01000015.1"/>
</dbReference>
<dbReference type="InterPro" id="IPR014965">
    <property type="entry name" value="Amino_acid_metab_prot_put"/>
</dbReference>
<keyword evidence="2" id="KW-1185">Reference proteome</keyword>
<proteinExistence type="predicted"/>
<evidence type="ECO:0000313" key="1">
    <source>
        <dbReference type="EMBL" id="EFR31071.1"/>
    </source>
</evidence>
<dbReference type="OrthoDB" id="2166222at2"/>
<dbReference type="Proteomes" id="UP000005990">
    <property type="component" value="Unassembled WGS sequence"/>
</dbReference>
<evidence type="ECO:0000313" key="2">
    <source>
        <dbReference type="Proteomes" id="UP000005990"/>
    </source>
</evidence>
<dbReference type="Gene3D" id="3.30.1820.10">
    <property type="entry name" value="Lp2179-like"/>
    <property type="match status" value="1"/>
</dbReference>
<dbReference type="STRING" id="908337.HMPREF9257_1305"/>
<organism evidence="1 2">
    <name type="scientific">Eremococcus coleocola ACS-139-V-Col8</name>
    <dbReference type="NCBI Taxonomy" id="908337"/>
    <lineage>
        <taxon>Bacteria</taxon>
        <taxon>Bacillati</taxon>
        <taxon>Bacillota</taxon>
        <taxon>Bacilli</taxon>
        <taxon>Lactobacillales</taxon>
        <taxon>Aerococcaceae</taxon>
        <taxon>Eremococcus</taxon>
    </lineage>
</organism>
<name>E4KP22_9LACT</name>
<dbReference type="EMBL" id="AENN01000015">
    <property type="protein sequence ID" value="EFR31071.1"/>
    <property type="molecule type" value="Genomic_DNA"/>
</dbReference>
<dbReference type="InterPro" id="IPR035942">
    <property type="entry name" value="Lp2179-like_sf"/>
</dbReference>
<accession>E4KP22</accession>
<protein>
    <recommendedName>
        <fullName evidence="3">Cysteine desulfurase</fullName>
    </recommendedName>
</protein>
<gene>
    <name evidence="1" type="ORF">HMPREF9257_1305</name>
</gene>
<sequence>MAFKKEASIKGLDRVFAVSPEARPYTLRDNGFVNTRGGNFQYKRDMENESNQEFVLKVTVDKDLKGLKISTVNGSGIQAVDITKLANNDMLLEKVNFIFDGFVDRNVFVEIKD</sequence>
<evidence type="ECO:0008006" key="3">
    <source>
        <dbReference type="Google" id="ProtNLM"/>
    </source>
</evidence>
<dbReference type="eggNOG" id="ENOG5032U9W">
    <property type="taxonomic scope" value="Bacteria"/>
</dbReference>
<dbReference type="Pfam" id="PF08866">
    <property type="entry name" value="DUF1831"/>
    <property type="match status" value="1"/>
</dbReference>